<protein>
    <recommendedName>
        <fullName evidence="3">Chorismate lyase</fullName>
    </recommendedName>
</protein>
<dbReference type="SUPFAM" id="SSF64288">
    <property type="entry name" value="Chorismate lyase-like"/>
    <property type="match status" value="1"/>
</dbReference>
<comment type="caution">
    <text evidence="1">The sequence shown here is derived from an EMBL/GenBank/DDBJ whole genome shotgun (WGS) entry which is preliminary data.</text>
</comment>
<dbReference type="InterPro" id="IPR028978">
    <property type="entry name" value="Chorismate_lyase_/UTRA_dom_sf"/>
</dbReference>
<evidence type="ECO:0000313" key="1">
    <source>
        <dbReference type="EMBL" id="GLQ67971.1"/>
    </source>
</evidence>
<name>A0ABQ5WWU9_9PROT</name>
<proteinExistence type="predicted"/>
<accession>A0ABQ5WWU9</accession>
<keyword evidence="2" id="KW-1185">Reference proteome</keyword>
<dbReference type="EMBL" id="BSNW01000005">
    <property type="protein sequence ID" value="GLQ67971.1"/>
    <property type="molecule type" value="Genomic_DNA"/>
</dbReference>
<evidence type="ECO:0008006" key="3">
    <source>
        <dbReference type="Google" id="ProtNLM"/>
    </source>
</evidence>
<dbReference type="Gene3D" id="3.40.1410.10">
    <property type="entry name" value="Chorismate lyase-like"/>
    <property type="match status" value="1"/>
</dbReference>
<organism evidence="1 2">
    <name type="scientific">Gluconobacter albidus</name>
    <dbReference type="NCBI Taxonomy" id="318683"/>
    <lineage>
        <taxon>Bacteria</taxon>
        <taxon>Pseudomonadati</taxon>
        <taxon>Pseudomonadota</taxon>
        <taxon>Alphaproteobacteria</taxon>
        <taxon>Acetobacterales</taxon>
        <taxon>Acetobacteraceae</taxon>
        <taxon>Gluconobacter</taxon>
    </lineage>
</organism>
<gene>
    <name evidence="1" type="ORF">GCM10007866_04190</name>
</gene>
<reference evidence="2" key="1">
    <citation type="journal article" date="2019" name="Int. J. Syst. Evol. Microbiol.">
        <title>The Global Catalogue of Microorganisms (GCM) 10K type strain sequencing project: providing services to taxonomists for standard genome sequencing and annotation.</title>
        <authorList>
            <consortium name="The Broad Institute Genomics Platform"/>
            <consortium name="The Broad Institute Genome Sequencing Center for Infectious Disease"/>
            <person name="Wu L."/>
            <person name="Ma J."/>
        </authorList>
    </citation>
    <scope>NUCLEOTIDE SEQUENCE [LARGE SCALE GENOMIC DNA]</scope>
    <source>
        <strain evidence="2">NBRC 3250</strain>
    </source>
</reference>
<sequence>MIATTTEVVAKILCAAFLAALMSGCSDPEGIFAPDSAAVRAFRARLDSQPSATAVLQAGCPSPIRVLRLSVDRPVTEDILALLQVSETHQVNTRHVRLLCGETVLSDAWNWYVPERLSPAMNTLLEQTDTPFGRVVQQTAFRRERLETRFPGEASGIVLENRALLRRGADDAPISLVVEDYLPAALRP</sequence>
<evidence type="ECO:0000313" key="2">
    <source>
        <dbReference type="Proteomes" id="UP001156672"/>
    </source>
</evidence>
<dbReference type="Proteomes" id="UP001156672">
    <property type="component" value="Unassembled WGS sequence"/>
</dbReference>
<dbReference type="RefSeq" id="WP_231865401.1">
    <property type="nucleotide sequence ID" value="NZ_BEWL01000004.1"/>
</dbReference>